<name>A0AA37VF68_9BACT</name>
<evidence type="ECO:0000313" key="3">
    <source>
        <dbReference type="Proteomes" id="UP001161325"/>
    </source>
</evidence>
<reference evidence="2" key="1">
    <citation type="submission" date="2022-08" db="EMBL/GenBank/DDBJ databases">
        <title>Draft genome sequencing of Roseisolibacter agri AW1220.</title>
        <authorList>
            <person name="Tobiishi Y."/>
            <person name="Tonouchi A."/>
        </authorList>
    </citation>
    <scope>NUCLEOTIDE SEQUENCE</scope>
    <source>
        <strain evidence="2">AW1220</strain>
    </source>
</reference>
<dbReference type="AlphaFoldDB" id="A0AA37VF68"/>
<evidence type="ECO:0000256" key="1">
    <source>
        <dbReference type="SAM" id="MobiDB-lite"/>
    </source>
</evidence>
<dbReference type="Proteomes" id="UP001161325">
    <property type="component" value="Unassembled WGS sequence"/>
</dbReference>
<keyword evidence="3" id="KW-1185">Reference proteome</keyword>
<comment type="caution">
    <text evidence="2">The sequence shown here is derived from an EMBL/GenBank/DDBJ whole genome shotgun (WGS) entry which is preliminary data.</text>
</comment>
<accession>A0AA37VF68</accession>
<gene>
    <name evidence="2" type="ORF">rosag_28820</name>
</gene>
<sequence length="427" mass="43537">MTDPRGIVDFFALEAGEYLERMDAWLAGAAGAAFGGPPDAEPFVRSARALRGAATMARQPDLAALAEALGRVGTAVQQGRLSWNAGAAEALAASVESFRRLLRAARAWSASDSAEAHARAERLETLLGPAAHAAADAHGPHAVVPIRALAPDDGGDHVLHRAPSPPITGDQRFRQAAVPLASALRRAIAEAKRSPARDDAARLTLGEDLRAALRDLRDLAESYDVRPVVNFCAAREAPLAALDERALETVDGAAGALIESAGATWARATPTGGMSAVGGAASGRNGPTPARPQPAVPAPSSRAEAVAAPMPEPAAAASATSPAKPATGAALVALLESGISGMASLSASLAGSTQLEPTGPSDAGLVEPPAPAGADDEVIPVERLVYRGRAALDRARAVRDQLRASAPPPDAALLDELYDLLDLIAVD</sequence>
<dbReference type="SUPFAM" id="SSF47226">
    <property type="entry name" value="Histidine-containing phosphotransfer domain, HPT domain"/>
    <property type="match status" value="1"/>
</dbReference>
<dbReference type="Gene3D" id="1.20.120.160">
    <property type="entry name" value="HPT domain"/>
    <property type="match status" value="1"/>
</dbReference>
<dbReference type="InterPro" id="IPR036641">
    <property type="entry name" value="HPT_dom_sf"/>
</dbReference>
<evidence type="ECO:0008006" key="4">
    <source>
        <dbReference type="Google" id="ProtNLM"/>
    </source>
</evidence>
<dbReference type="GO" id="GO:0000160">
    <property type="term" value="P:phosphorelay signal transduction system"/>
    <property type="evidence" value="ECO:0007669"/>
    <property type="project" value="InterPro"/>
</dbReference>
<evidence type="ECO:0000313" key="2">
    <source>
        <dbReference type="EMBL" id="GLC26369.1"/>
    </source>
</evidence>
<organism evidence="2 3">
    <name type="scientific">Roseisolibacter agri</name>
    <dbReference type="NCBI Taxonomy" id="2014610"/>
    <lineage>
        <taxon>Bacteria</taxon>
        <taxon>Pseudomonadati</taxon>
        <taxon>Gemmatimonadota</taxon>
        <taxon>Gemmatimonadia</taxon>
        <taxon>Gemmatimonadales</taxon>
        <taxon>Gemmatimonadaceae</taxon>
        <taxon>Roseisolibacter</taxon>
    </lineage>
</organism>
<feature type="compositionally biased region" description="Low complexity" evidence="1">
    <location>
        <begin position="303"/>
        <end position="322"/>
    </location>
</feature>
<dbReference type="RefSeq" id="WP_284350822.1">
    <property type="nucleotide sequence ID" value="NZ_BRXS01000004.1"/>
</dbReference>
<dbReference type="EMBL" id="BRXS01000004">
    <property type="protein sequence ID" value="GLC26369.1"/>
    <property type="molecule type" value="Genomic_DNA"/>
</dbReference>
<feature type="region of interest" description="Disordered" evidence="1">
    <location>
        <begin position="274"/>
        <end position="322"/>
    </location>
</feature>
<proteinExistence type="predicted"/>
<feature type="compositionally biased region" description="Low complexity" evidence="1">
    <location>
        <begin position="274"/>
        <end position="283"/>
    </location>
</feature>
<protein>
    <recommendedName>
        <fullName evidence="4">HPt domain-containing protein</fullName>
    </recommendedName>
</protein>